<keyword evidence="2" id="KW-1185">Reference proteome</keyword>
<organism evidence="1 2">
    <name type="scientific">Dreissena polymorpha</name>
    <name type="common">Zebra mussel</name>
    <name type="synonym">Mytilus polymorpha</name>
    <dbReference type="NCBI Taxonomy" id="45954"/>
    <lineage>
        <taxon>Eukaryota</taxon>
        <taxon>Metazoa</taxon>
        <taxon>Spiralia</taxon>
        <taxon>Lophotrochozoa</taxon>
        <taxon>Mollusca</taxon>
        <taxon>Bivalvia</taxon>
        <taxon>Autobranchia</taxon>
        <taxon>Heteroconchia</taxon>
        <taxon>Euheterodonta</taxon>
        <taxon>Imparidentia</taxon>
        <taxon>Neoheterodontei</taxon>
        <taxon>Myida</taxon>
        <taxon>Dreissenoidea</taxon>
        <taxon>Dreissenidae</taxon>
        <taxon>Dreissena</taxon>
    </lineage>
</organism>
<reference evidence="1" key="2">
    <citation type="submission" date="2020-11" db="EMBL/GenBank/DDBJ databases">
        <authorList>
            <person name="McCartney M.A."/>
            <person name="Auch B."/>
            <person name="Kono T."/>
            <person name="Mallez S."/>
            <person name="Becker A."/>
            <person name="Gohl D.M."/>
            <person name="Silverstein K.A.T."/>
            <person name="Koren S."/>
            <person name="Bechman K.B."/>
            <person name="Herman A."/>
            <person name="Abrahante J.E."/>
            <person name="Garbe J."/>
        </authorList>
    </citation>
    <scope>NUCLEOTIDE SEQUENCE</scope>
    <source>
        <strain evidence="1">Duluth1</strain>
        <tissue evidence="1">Whole animal</tissue>
    </source>
</reference>
<protein>
    <submittedName>
        <fullName evidence="1">Uncharacterized protein</fullName>
    </submittedName>
</protein>
<sequence>MGGTVLSSLEDPALCGPTGVHLSETGQLLVCGWGSHNLVQVDGKGGVVTLASRDDALLQPDSVYYSARTGRVIVGQNSDILVFHSK</sequence>
<dbReference type="SUPFAM" id="SSF101898">
    <property type="entry name" value="NHL repeat"/>
    <property type="match status" value="1"/>
</dbReference>
<dbReference type="Proteomes" id="UP000828390">
    <property type="component" value="Unassembled WGS sequence"/>
</dbReference>
<accession>A0A9D4QWB8</accession>
<evidence type="ECO:0000313" key="1">
    <source>
        <dbReference type="EMBL" id="KAH3845939.1"/>
    </source>
</evidence>
<proteinExistence type="predicted"/>
<dbReference type="EMBL" id="JAIWYP010000003">
    <property type="protein sequence ID" value="KAH3845939.1"/>
    <property type="molecule type" value="Genomic_DNA"/>
</dbReference>
<comment type="caution">
    <text evidence="1">The sequence shown here is derived from an EMBL/GenBank/DDBJ whole genome shotgun (WGS) entry which is preliminary data.</text>
</comment>
<reference evidence="1" key="1">
    <citation type="journal article" date="2019" name="bioRxiv">
        <title>The Genome of the Zebra Mussel, Dreissena polymorpha: A Resource for Invasive Species Research.</title>
        <authorList>
            <person name="McCartney M.A."/>
            <person name="Auch B."/>
            <person name="Kono T."/>
            <person name="Mallez S."/>
            <person name="Zhang Y."/>
            <person name="Obille A."/>
            <person name="Becker A."/>
            <person name="Abrahante J.E."/>
            <person name="Garbe J."/>
            <person name="Badalamenti J.P."/>
            <person name="Herman A."/>
            <person name="Mangelson H."/>
            <person name="Liachko I."/>
            <person name="Sullivan S."/>
            <person name="Sone E.D."/>
            <person name="Koren S."/>
            <person name="Silverstein K.A.T."/>
            <person name="Beckman K.B."/>
            <person name="Gohl D.M."/>
        </authorList>
    </citation>
    <scope>NUCLEOTIDE SEQUENCE</scope>
    <source>
        <strain evidence="1">Duluth1</strain>
        <tissue evidence="1">Whole animal</tissue>
    </source>
</reference>
<gene>
    <name evidence="1" type="ORF">DPMN_088234</name>
</gene>
<name>A0A9D4QWB8_DREPO</name>
<evidence type="ECO:0000313" key="2">
    <source>
        <dbReference type="Proteomes" id="UP000828390"/>
    </source>
</evidence>
<dbReference type="AlphaFoldDB" id="A0A9D4QWB8"/>